<dbReference type="EMBL" id="MDYQ01000038">
    <property type="protein sequence ID" value="PRP85890.1"/>
    <property type="molecule type" value="Genomic_DNA"/>
</dbReference>
<evidence type="ECO:0000313" key="2">
    <source>
        <dbReference type="Proteomes" id="UP000241769"/>
    </source>
</evidence>
<dbReference type="AlphaFoldDB" id="A0A2P6NPJ9"/>
<reference evidence="1 2" key="1">
    <citation type="journal article" date="2018" name="Genome Biol. Evol.">
        <title>Multiple Roots of Fruiting Body Formation in Amoebozoa.</title>
        <authorList>
            <person name="Hillmann F."/>
            <person name="Forbes G."/>
            <person name="Novohradska S."/>
            <person name="Ferling I."/>
            <person name="Riege K."/>
            <person name="Groth M."/>
            <person name="Westermann M."/>
            <person name="Marz M."/>
            <person name="Spaller T."/>
            <person name="Winckler T."/>
            <person name="Schaap P."/>
            <person name="Glockner G."/>
        </authorList>
    </citation>
    <scope>NUCLEOTIDE SEQUENCE [LARGE SCALE GENOMIC DNA]</scope>
    <source>
        <strain evidence="1 2">Jena</strain>
    </source>
</reference>
<gene>
    <name evidence="1" type="ORF">PROFUN_06164</name>
</gene>
<keyword evidence="2" id="KW-1185">Reference proteome</keyword>
<dbReference type="Proteomes" id="UP000241769">
    <property type="component" value="Unassembled WGS sequence"/>
</dbReference>
<accession>A0A2P6NPJ9</accession>
<name>A0A2P6NPJ9_9EUKA</name>
<dbReference type="InParanoid" id="A0A2P6NPJ9"/>
<sequence>MLRRKHRERCNWMYWNIITQAEGQERSKDSISTVYLANLIETCDRCAVFRPSLGKVREAHLERLKQRREDAVDKVLQLNPTNDAHIETIAQDAVSHYHSLTHNELIRSLPNSWKVYYYGWYHGGRIAAALGLISTATVLYKYKPSFMKQSTEWIKTNLESQKN</sequence>
<proteinExistence type="predicted"/>
<comment type="caution">
    <text evidence="1">The sequence shown here is derived from an EMBL/GenBank/DDBJ whole genome shotgun (WGS) entry which is preliminary data.</text>
</comment>
<organism evidence="1 2">
    <name type="scientific">Planoprotostelium fungivorum</name>
    <dbReference type="NCBI Taxonomy" id="1890364"/>
    <lineage>
        <taxon>Eukaryota</taxon>
        <taxon>Amoebozoa</taxon>
        <taxon>Evosea</taxon>
        <taxon>Variosea</taxon>
        <taxon>Cavosteliida</taxon>
        <taxon>Cavosteliaceae</taxon>
        <taxon>Planoprotostelium</taxon>
    </lineage>
</organism>
<evidence type="ECO:0000313" key="1">
    <source>
        <dbReference type="EMBL" id="PRP85890.1"/>
    </source>
</evidence>
<protein>
    <submittedName>
        <fullName evidence="1">Uncharacterized protein</fullName>
    </submittedName>
</protein>